<accession>A0A0A9CAH6</accession>
<dbReference type="AlphaFoldDB" id="A0A0A9CAH6"/>
<dbReference type="EMBL" id="GBRH01224586">
    <property type="protein sequence ID" value="JAD73309.1"/>
    <property type="molecule type" value="Transcribed_RNA"/>
</dbReference>
<reference evidence="1" key="2">
    <citation type="journal article" date="2015" name="Data Brief">
        <title>Shoot transcriptome of the giant reed, Arundo donax.</title>
        <authorList>
            <person name="Barrero R.A."/>
            <person name="Guerrero F.D."/>
            <person name="Moolhuijzen P."/>
            <person name="Goolsby J.A."/>
            <person name="Tidwell J."/>
            <person name="Bellgard S.E."/>
            <person name="Bellgard M.I."/>
        </authorList>
    </citation>
    <scope>NUCLEOTIDE SEQUENCE</scope>
    <source>
        <tissue evidence="1">Shoot tissue taken approximately 20 cm above the soil surface</tissue>
    </source>
</reference>
<protein>
    <submittedName>
        <fullName evidence="1">Uncharacterized protein</fullName>
    </submittedName>
</protein>
<evidence type="ECO:0000313" key="1">
    <source>
        <dbReference type="EMBL" id="JAD73309.1"/>
    </source>
</evidence>
<reference evidence="1" key="1">
    <citation type="submission" date="2014-09" db="EMBL/GenBank/DDBJ databases">
        <authorList>
            <person name="Magalhaes I.L.F."/>
            <person name="Oliveira U."/>
            <person name="Santos F.R."/>
            <person name="Vidigal T.H.D.A."/>
            <person name="Brescovit A.D."/>
            <person name="Santos A.J."/>
        </authorList>
    </citation>
    <scope>NUCLEOTIDE SEQUENCE</scope>
    <source>
        <tissue evidence="1">Shoot tissue taken approximately 20 cm above the soil surface</tissue>
    </source>
</reference>
<organism evidence="1">
    <name type="scientific">Arundo donax</name>
    <name type="common">Giant reed</name>
    <name type="synonym">Donax arundinaceus</name>
    <dbReference type="NCBI Taxonomy" id="35708"/>
    <lineage>
        <taxon>Eukaryota</taxon>
        <taxon>Viridiplantae</taxon>
        <taxon>Streptophyta</taxon>
        <taxon>Embryophyta</taxon>
        <taxon>Tracheophyta</taxon>
        <taxon>Spermatophyta</taxon>
        <taxon>Magnoliopsida</taxon>
        <taxon>Liliopsida</taxon>
        <taxon>Poales</taxon>
        <taxon>Poaceae</taxon>
        <taxon>PACMAD clade</taxon>
        <taxon>Arundinoideae</taxon>
        <taxon>Arundineae</taxon>
        <taxon>Arundo</taxon>
    </lineage>
</organism>
<name>A0A0A9CAH6_ARUDO</name>
<proteinExistence type="predicted"/>
<sequence>MRASLSPRSSGNILDLSIPNAHKKSSNVMVPGKRSLFALMISASTLSNSL</sequence>